<protein>
    <submittedName>
        <fullName evidence="1">Uncharacterized protein</fullName>
    </submittedName>
</protein>
<name>A0A3G5A8P3_9VIRU</name>
<gene>
    <name evidence="1" type="ORF">Hyperionvirus9_63</name>
</gene>
<evidence type="ECO:0000313" key="1">
    <source>
        <dbReference type="EMBL" id="AYV83646.1"/>
    </source>
</evidence>
<sequence length="58" mass="6916">MSLSCQFSRREIIVSNCLRSFFMNLFGKGVNTFSRLVDRRHSTAVRQRKMSIRESRFQ</sequence>
<proteinExistence type="predicted"/>
<dbReference type="EMBL" id="MK072391">
    <property type="protein sequence ID" value="AYV83646.1"/>
    <property type="molecule type" value="Genomic_DNA"/>
</dbReference>
<reference evidence="1" key="1">
    <citation type="submission" date="2018-10" db="EMBL/GenBank/DDBJ databases">
        <title>Hidden diversity of soil giant viruses.</title>
        <authorList>
            <person name="Schulz F."/>
            <person name="Alteio L."/>
            <person name="Goudeau D."/>
            <person name="Ryan E.M."/>
            <person name="Malmstrom R.R."/>
            <person name="Blanchard J."/>
            <person name="Woyke T."/>
        </authorList>
    </citation>
    <scope>NUCLEOTIDE SEQUENCE</scope>
    <source>
        <strain evidence="1">HYV1</strain>
    </source>
</reference>
<organism evidence="1">
    <name type="scientific">Hyperionvirus sp</name>
    <dbReference type="NCBI Taxonomy" id="2487770"/>
    <lineage>
        <taxon>Viruses</taxon>
        <taxon>Varidnaviria</taxon>
        <taxon>Bamfordvirae</taxon>
        <taxon>Nucleocytoviricota</taxon>
        <taxon>Megaviricetes</taxon>
        <taxon>Imitervirales</taxon>
        <taxon>Mimiviridae</taxon>
        <taxon>Klosneuvirinae</taxon>
    </lineage>
</organism>
<accession>A0A3G5A8P3</accession>